<feature type="transmembrane region" description="Helical" evidence="2">
    <location>
        <begin position="154"/>
        <end position="178"/>
    </location>
</feature>
<comment type="subcellular location">
    <subcellularLocation>
        <location evidence="1">Cell inner membrane</location>
        <topology evidence="1">Multi-pass membrane protein</topology>
    </subcellularLocation>
</comment>
<dbReference type="PIRSF" id="PIRSF006162">
    <property type="entry name" value="PgpA"/>
    <property type="match status" value="1"/>
</dbReference>
<dbReference type="PANTHER" id="PTHR36305:SF1">
    <property type="entry name" value="PHOSPHATIDYLGLYCEROPHOSPHATASE A"/>
    <property type="match status" value="1"/>
</dbReference>
<feature type="transmembrane region" description="Helical" evidence="2">
    <location>
        <begin position="42"/>
        <end position="64"/>
    </location>
</feature>
<dbReference type="GO" id="GO:0046872">
    <property type="term" value="F:metal ion binding"/>
    <property type="evidence" value="ECO:0007669"/>
    <property type="project" value="UniProtKB-KW"/>
</dbReference>
<dbReference type="GO" id="GO:0009395">
    <property type="term" value="P:phospholipid catabolic process"/>
    <property type="evidence" value="ECO:0007669"/>
    <property type="project" value="UniProtKB-KW"/>
</dbReference>
<keyword evidence="2" id="KW-1133">Transmembrane helix</keyword>
<dbReference type="GO" id="GO:0006655">
    <property type="term" value="P:phosphatidylglycerol biosynthetic process"/>
    <property type="evidence" value="ECO:0007669"/>
    <property type="project" value="UniProtKB-UniPathway"/>
</dbReference>
<proteinExistence type="predicted"/>
<dbReference type="CDD" id="cd06971">
    <property type="entry name" value="PgpA"/>
    <property type="match status" value="1"/>
</dbReference>
<dbReference type="OrthoDB" id="9804091at2"/>
<dbReference type="EC" id="3.1.3.27" evidence="1"/>
<sequence length="180" mass="19758">MLQRLLTRLRRAQKGQAGTVPNWSRLQDEPALMLSFGLGSGLSPIAPGTLGTLVGLVVFIPVMLYQPWLGWALAITGTVFGGQICQAGIDATGVEDHSGIVWDEIVAIWWVLLFLPAQTPLWWLAAFVAFRVFDVLKPPPISLLERQLKGGWGVMLDDLLAAGYALMVLWLVQIWLLLLG</sequence>
<dbReference type="AlphaFoldDB" id="A0A1N6EY44"/>
<dbReference type="InterPro" id="IPR026037">
    <property type="entry name" value="PgpA"/>
</dbReference>
<evidence type="ECO:0000313" key="5">
    <source>
        <dbReference type="Proteomes" id="UP000198461"/>
    </source>
</evidence>
<comment type="catalytic activity">
    <reaction evidence="1">
        <text>a 1,2-diacyl-sn-glycero-3-phospho-(1'-sn-glycero-3'-phosphate) + H2O = a 1,2-diacyl-sn-glycero-3-phospho-(1'-sn-glycerol) + phosphate</text>
        <dbReference type="Rhea" id="RHEA:33751"/>
        <dbReference type="ChEBI" id="CHEBI:15377"/>
        <dbReference type="ChEBI" id="CHEBI:43474"/>
        <dbReference type="ChEBI" id="CHEBI:60110"/>
        <dbReference type="ChEBI" id="CHEBI:64716"/>
        <dbReference type="EC" id="3.1.3.27"/>
    </reaction>
</comment>
<organism evidence="4 5">
    <name type="scientific">Sulfurivirga caldicuralii</name>
    <dbReference type="NCBI Taxonomy" id="364032"/>
    <lineage>
        <taxon>Bacteria</taxon>
        <taxon>Pseudomonadati</taxon>
        <taxon>Pseudomonadota</taxon>
        <taxon>Gammaproteobacteria</taxon>
        <taxon>Thiotrichales</taxon>
        <taxon>Piscirickettsiaceae</taxon>
        <taxon>Sulfurivirga</taxon>
    </lineage>
</organism>
<keyword evidence="1" id="KW-1003">Cell membrane</keyword>
<reference evidence="4 5" key="1">
    <citation type="submission" date="2016-11" db="EMBL/GenBank/DDBJ databases">
        <authorList>
            <person name="Jaros S."/>
            <person name="Januszkiewicz K."/>
            <person name="Wedrychowicz H."/>
        </authorList>
    </citation>
    <scope>NUCLEOTIDE SEQUENCE [LARGE SCALE GENOMIC DNA]</scope>
    <source>
        <strain evidence="4 5">DSM 17737</strain>
    </source>
</reference>
<protein>
    <recommendedName>
        <fullName evidence="1">Phosphatidylglycerophosphatase A</fullName>
        <ecNumber evidence="1">3.1.3.27</ecNumber>
    </recommendedName>
    <alternativeName>
        <fullName evidence="1">Phosphatidylglycerolphosphate phosphatase A</fullName>
    </alternativeName>
</protein>
<dbReference type="RefSeq" id="WP_084188221.1">
    <property type="nucleotide sequence ID" value="NZ_FSRE01000002.1"/>
</dbReference>
<keyword evidence="1" id="KW-0460">Magnesium</keyword>
<feature type="domain" description="YutG/PgpA" evidence="3">
    <location>
        <begin position="35"/>
        <end position="172"/>
    </location>
</feature>
<dbReference type="EMBL" id="FSRE01000002">
    <property type="protein sequence ID" value="SIN87995.1"/>
    <property type="molecule type" value="Genomic_DNA"/>
</dbReference>
<dbReference type="InterPro" id="IPR007686">
    <property type="entry name" value="YutG/PgpA"/>
</dbReference>
<evidence type="ECO:0000259" key="3">
    <source>
        <dbReference type="Pfam" id="PF04608"/>
    </source>
</evidence>
<accession>A0A1N6EY44</accession>
<keyword evidence="1 2" id="KW-0472">Membrane</keyword>
<dbReference type="STRING" id="364032.SAMN05443662_0830"/>
<keyword evidence="1" id="KW-0595">Phospholipid degradation</keyword>
<keyword evidence="1" id="KW-0479">Metal-binding</keyword>
<feature type="transmembrane region" description="Helical" evidence="2">
    <location>
        <begin position="107"/>
        <end position="133"/>
    </location>
</feature>
<keyword evidence="1" id="KW-1208">Phospholipid metabolism</keyword>
<dbReference type="GO" id="GO:0005886">
    <property type="term" value="C:plasma membrane"/>
    <property type="evidence" value="ECO:0007669"/>
    <property type="project" value="UniProtKB-SubCell"/>
</dbReference>
<gene>
    <name evidence="4" type="ORF">SAMN05443662_0830</name>
</gene>
<keyword evidence="1" id="KW-0442">Lipid degradation</keyword>
<dbReference type="GO" id="GO:0008962">
    <property type="term" value="F:phosphatidylglycerophosphatase activity"/>
    <property type="evidence" value="ECO:0007669"/>
    <property type="project" value="UniProtKB-EC"/>
</dbReference>
<keyword evidence="5" id="KW-1185">Reference proteome</keyword>
<dbReference type="Pfam" id="PF04608">
    <property type="entry name" value="PgpA"/>
    <property type="match status" value="1"/>
</dbReference>
<dbReference type="SUPFAM" id="SSF101307">
    <property type="entry name" value="YutG-like"/>
    <property type="match status" value="1"/>
</dbReference>
<dbReference type="Proteomes" id="UP000198461">
    <property type="component" value="Unassembled WGS sequence"/>
</dbReference>
<keyword evidence="1" id="KW-0443">Lipid metabolism</keyword>
<comment type="function">
    <text evidence="1">Lipid phosphatase which dephosphorylates phosphatidylglycerophosphate (PGP) to phosphatidylglycerol (PG).</text>
</comment>
<comment type="cofactor">
    <cofactor evidence="1">
        <name>Mg(2+)</name>
        <dbReference type="ChEBI" id="CHEBI:18420"/>
    </cofactor>
</comment>
<keyword evidence="1" id="KW-0997">Cell inner membrane</keyword>
<comment type="pathway">
    <text evidence="1">Phospholipid metabolism; phosphatidylglycerol biosynthesis; phosphatidylglycerol from CDP-diacylglycerol: step 2/2.</text>
</comment>
<dbReference type="InterPro" id="IPR036681">
    <property type="entry name" value="PgpA-like_sf"/>
</dbReference>
<keyword evidence="1 2" id="KW-0812">Transmembrane</keyword>
<dbReference type="UniPathway" id="UPA00084">
    <property type="reaction ID" value="UER00504"/>
</dbReference>
<keyword evidence="1" id="KW-0378">Hydrolase</keyword>
<dbReference type="PANTHER" id="PTHR36305">
    <property type="entry name" value="PHOSPHATIDYLGLYCEROPHOSPHATASE A"/>
    <property type="match status" value="1"/>
</dbReference>
<evidence type="ECO:0000313" key="4">
    <source>
        <dbReference type="EMBL" id="SIN87995.1"/>
    </source>
</evidence>
<evidence type="ECO:0000256" key="2">
    <source>
        <dbReference type="SAM" id="Phobius"/>
    </source>
</evidence>
<evidence type="ECO:0000256" key="1">
    <source>
        <dbReference type="PIRNR" id="PIRNR006162"/>
    </source>
</evidence>
<name>A0A1N6EY44_9GAMM</name>